<gene>
    <name evidence="1" type="ordered locus">SAR116_0693</name>
</gene>
<evidence type="ECO:0000313" key="2">
    <source>
        <dbReference type="Proteomes" id="UP000007460"/>
    </source>
</evidence>
<dbReference type="InterPro" id="IPR011990">
    <property type="entry name" value="TPR-like_helical_dom_sf"/>
</dbReference>
<dbReference type="Gene3D" id="1.25.40.10">
    <property type="entry name" value="Tetratricopeptide repeat domain"/>
    <property type="match status" value="1"/>
</dbReference>
<evidence type="ECO:0000313" key="1">
    <source>
        <dbReference type="EMBL" id="ADE38936.1"/>
    </source>
</evidence>
<sequence>MPKMPENDEVINFWFHEITPEHWFKKDDDFDALIKAKFDKTIAHAMAGRLDSWADSDAGCLALIIVLDQFTRNVYRDTPRAFAGDEMALALSLRCKERGYLDHPDANWRHFMLMPMMHSEDIHIQDASLPLFKELTTDRTHEFAVKHRDIVARFGRFPHRNAILGRPSTEEEIDFLKQPGSSF</sequence>
<proteinExistence type="predicted"/>
<reference evidence="1 2" key="1">
    <citation type="journal article" date="2010" name="J. Bacteriol.">
        <title>Complete genome sequence of "Candidatus Puniceispirillum marinum" IMCC1322, a representative of the SAR116 clade in the Alphaproteobacteria.</title>
        <authorList>
            <person name="Oh H.M."/>
            <person name="Kwon K.K."/>
            <person name="Kang I."/>
            <person name="Kang S.G."/>
            <person name="Lee J.H."/>
            <person name="Kim S.J."/>
            <person name="Cho J.C."/>
        </authorList>
    </citation>
    <scope>NUCLEOTIDE SEQUENCE [LARGE SCALE GENOMIC DNA]</scope>
    <source>
        <strain evidence="1 2">IMCC1322</strain>
    </source>
</reference>
<dbReference type="SUPFAM" id="SSF48452">
    <property type="entry name" value="TPR-like"/>
    <property type="match status" value="1"/>
</dbReference>
<organism evidence="1 2">
    <name type="scientific">Puniceispirillum marinum (strain IMCC1322)</name>
    <dbReference type="NCBI Taxonomy" id="488538"/>
    <lineage>
        <taxon>Bacteria</taxon>
        <taxon>Pseudomonadati</taxon>
        <taxon>Pseudomonadota</taxon>
        <taxon>Alphaproteobacteria</taxon>
        <taxon>Candidatus Puniceispirillales</taxon>
        <taxon>Candidatus Puniceispirillaceae</taxon>
        <taxon>Candidatus Puniceispirillum</taxon>
    </lineage>
</organism>
<dbReference type="AlphaFoldDB" id="D5BRN9"/>
<accession>D5BRN9</accession>
<evidence type="ECO:0008006" key="3">
    <source>
        <dbReference type="Google" id="ProtNLM"/>
    </source>
</evidence>
<dbReference type="STRING" id="488538.SAR116_0693"/>
<dbReference type="KEGG" id="apb:SAR116_0693"/>
<name>D5BRN9_PUNMI</name>
<dbReference type="HOGENOM" id="CLU_065010_2_0_5"/>
<dbReference type="EMBL" id="CP001751">
    <property type="protein sequence ID" value="ADE38936.1"/>
    <property type="molecule type" value="Genomic_DNA"/>
</dbReference>
<keyword evidence="2" id="KW-1185">Reference proteome</keyword>
<dbReference type="Gene3D" id="1.20.58.320">
    <property type="entry name" value="TPR-like"/>
    <property type="match status" value="1"/>
</dbReference>
<protein>
    <recommendedName>
        <fullName evidence="3">DUF924 domain-containing protein</fullName>
    </recommendedName>
</protein>
<dbReference type="Pfam" id="PF06041">
    <property type="entry name" value="DUF924"/>
    <property type="match status" value="1"/>
</dbReference>
<dbReference type="RefSeq" id="WP_013045565.1">
    <property type="nucleotide sequence ID" value="NC_014010.1"/>
</dbReference>
<dbReference type="Proteomes" id="UP000007460">
    <property type="component" value="Chromosome"/>
</dbReference>
<dbReference type="OrthoDB" id="7593450at2"/>
<dbReference type="InterPro" id="IPR010323">
    <property type="entry name" value="DUF924"/>
</dbReference>
<dbReference type="eggNOG" id="COG3803">
    <property type="taxonomic scope" value="Bacteria"/>
</dbReference>